<keyword evidence="2" id="KW-1185">Reference proteome</keyword>
<evidence type="ECO:0008006" key="3">
    <source>
        <dbReference type="Google" id="ProtNLM"/>
    </source>
</evidence>
<organism evidence="1 2">
    <name type="scientific">Sphaerisporangium aureirubrum</name>
    <dbReference type="NCBI Taxonomy" id="1544736"/>
    <lineage>
        <taxon>Bacteria</taxon>
        <taxon>Bacillati</taxon>
        <taxon>Actinomycetota</taxon>
        <taxon>Actinomycetes</taxon>
        <taxon>Streptosporangiales</taxon>
        <taxon>Streptosporangiaceae</taxon>
        <taxon>Sphaerisporangium</taxon>
    </lineage>
</organism>
<sequence length="365" mass="39839">MADSTGGIEEILTKKLGELRPHLNERQWRLLLAAEARALGHGGIALIARVTGASPDMVRRGIRQLAGRAVAVPAERVRRRGGGRKRAEEVDPAVAAALDALVDPPRAEISARRPLRWTTQSTARLAVALGARGHVVSPRTVARMLKDTGYRLQYDASAGLRAKDRDAQFGYVAEEAGQWTAGQPVVGLDIERRQLRPPATGTDAPAADWSRTEWDDDTAVFAVATLRLWWERAGRHANPAASRMLLGIGATASAGAEGRLRVWERQLAAFAAQASLTVTVCHLPDGTRKWTGVRQRTIATLHVNWHGGPLIAHHVTVVPVAGTAVEFDPRAISDPPDDADSLPLARHVFHGDWNYTIDHRHYWRS</sequence>
<comment type="caution">
    <text evidence="1">The sequence shown here is derived from an EMBL/GenBank/DDBJ whole genome shotgun (WGS) entry which is preliminary data.</text>
</comment>
<dbReference type="EMBL" id="JBHSRF010000038">
    <property type="protein sequence ID" value="MFC6084147.1"/>
    <property type="molecule type" value="Genomic_DNA"/>
</dbReference>
<dbReference type="InterPro" id="IPR011518">
    <property type="entry name" value="Transposase_36"/>
</dbReference>
<dbReference type="Proteomes" id="UP001596137">
    <property type="component" value="Unassembled WGS sequence"/>
</dbReference>
<protein>
    <recommendedName>
        <fullName evidence="3">ISAzo13 family transposase</fullName>
    </recommendedName>
</protein>
<name>A0ABW1NPH9_9ACTN</name>
<gene>
    <name evidence="1" type="ORF">ACFP1K_23500</name>
</gene>
<accession>A0ABW1NPH9</accession>
<dbReference type="RefSeq" id="WP_380756894.1">
    <property type="nucleotide sequence ID" value="NZ_JBHSRF010000038.1"/>
</dbReference>
<evidence type="ECO:0000313" key="2">
    <source>
        <dbReference type="Proteomes" id="UP001596137"/>
    </source>
</evidence>
<reference evidence="2" key="1">
    <citation type="journal article" date="2019" name="Int. J. Syst. Evol. Microbiol.">
        <title>The Global Catalogue of Microorganisms (GCM) 10K type strain sequencing project: providing services to taxonomists for standard genome sequencing and annotation.</title>
        <authorList>
            <consortium name="The Broad Institute Genomics Platform"/>
            <consortium name="The Broad Institute Genome Sequencing Center for Infectious Disease"/>
            <person name="Wu L."/>
            <person name="Ma J."/>
        </authorList>
    </citation>
    <scope>NUCLEOTIDE SEQUENCE [LARGE SCALE GENOMIC DNA]</scope>
    <source>
        <strain evidence="2">JCM 30346</strain>
    </source>
</reference>
<dbReference type="Pfam" id="PF07592">
    <property type="entry name" value="DDE_Tnp_ISAZ013"/>
    <property type="match status" value="2"/>
</dbReference>
<proteinExistence type="predicted"/>
<evidence type="ECO:0000313" key="1">
    <source>
        <dbReference type="EMBL" id="MFC6084147.1"/>
    </source>
</evidence>